<dbReference type="Pfam" id="PF05056">
    <property type="entry name" value="DUF674"/>
    <property type="match status" value="1"/>
</dbReference>
<dbReference type="OrthoDB" id="1099638at2759"/>
<accession>A0A2Z7DFB9</accession>
<sequence length="498" mass="56180">MAATEEDRFYLKVMTIKESCKVLYAEVDSEFADVLLSFLTLPLGTIMRLLIEHYGNNAPILGSLKSLYVGLQNLDGCHFWTEAGKLMLLNPRNSSDMHCSRLKLQIDDICPIQCFVCCNGTCTSVYDKVKCLCPNSAGIMTKRDLEIEPPRGEDSLEEAGIMTKRDLEIEPPRGEDSLEEGVFTVQKASFLLTDDLQVLPNSPISLLRILKLNGVEDTNVIEERTLIFGLKEIMELLKGSLVSRTPLTDIIGGISAAAASYKTRRNFLMSAICEQDELPRTSVKITIEALVHYSTKRILLAQSRQDFVDFLFSLLTIPLGCVQFLLDNRTCFWSINNLYRSISKLEIGEHMRSKDTKSRLLDPELPPYYLSSSQIFPLEEQSSPQLYRLRDGNQLKLFESLPKDIWREMKMIDPKGKDCFVKGPTTFMVTDDLVVSIPSSTSMISILNQMKIPLSEVKVRELEIGIEEALSILKASLISTHALTEGLKPFLKRQANWK</sequence>
<reference evidence="1 2" key="1">
    <citation type="journal article" date="2015" name="Proc. Natl. Acad. Sci. U.S.A.">
        <title>The resurrection genome of Boea hygrometrica: A blueprint for survival of dehydration.</title>
        <authorList>
            <person name="Xiao L."/>
            <person name="Yang G."/>
            <person name="Zhang L."/>
            <person name="Yang X."/>
            <person name="Zhao S."/>
            <person name="Ji Z."/>
            <person name="Zhou Q."/>
            <person name="Hu M."/>
            <person name="Wang Y."/>
            <person name="Chen M."/>
            <person name="Xu Y."/>
            <person name="Jin H."/>
            <person name="Xiao X."/>
            <person name="Hu G."/>
            <person name="Bao F."/>
            <person name="Hu Y."/>
            <person name="Wan P."/>
            <person name="Li L."/>
            <person name="Deng X."/>
            <person name="Kuang T."/>
            <person name="Xiang C."/>
            <person name="Zhu J.K."/>
            <person name="Oliver M.J."/>
            <person name="He Y."/>
        </authorList>
    </citation>
    <scope>NUCLEOTIDE SEQUENCE [LARGE SCALE GENOMIC DNA]</scope>
    <source>
        <strain evidence="2">cv. XS01</strain>
    </source>
</reference>
<protein>
    <recommendedName>
        <fullName evidence="3">DUF674 family protein</fullName>
    </recommendedName>
</protein>
<dbReference type="EMBL" id="KQ986811">
    <property type="protein sequence ID" value="KZV58232.1"/>
    <property type="molecule type" value="Genomic_DNA"/>
</dbReference>
<organism evidence="1 2">
    <name type="scientific">Dorcoceras hygrometricum</name>
    <dbReference type="NCBI Taxonomy" id="472368"/>
    <lineage>
        <taxon>Eukaryota</taxon>
        <taxon>Viridiplantae</taxon>
        <taxon>Streptophyta</taxon>
        <taxon>Embryophyta</taxon>
        <taxon>Tracheophyta</taxon>
        <taxon>Spermatophyta</taxon>
        <taxon>Magnoliopsida</taxon>
        <taxon>eudicotyledons</taxon>
        <taxon>Gunneridae</taxon>
        <taxon>Pentapetalae</taxon>
        <taxon>asterids</taxon>
        <taxon>lamiids</taxon>
        <taxon>Lamiales</taxon>
        <taxon>Gesneriaceae</taxon>
        <taxon>Didymocarpoideae</taxon>
        <taxon>Trichosporeae</taxon>
        <taxon>Loxocarpinae</taxon>
        <taxon>Dorcoceras</taxon>
    </lineage>
</organism>
<dbReference type="PANTHER" id="PTHR33103:SF27">
    <property type="entry name" value="OS04G0594700 PROTEIN"/>
    <property type="match status" value="1"/>
</dbReference>
<dbReference type="PANTHER" id="PTHR33103">
    <property type="entry name" value="OS01G0153900 PROTEIN"/>
    <property type="match status" value="1"/>
</dbReference>
<name>A0A2Z7DFB9_9LAMI</name>
<keyword evidence="2" id="KW-1185">Reference proteome</keyword>
<gene>
    <name evidence="1" type="ORF">F511_35471</name>
</gene>
<evidence type="ECO:0000313" key="2">
    <source>
        <dbReference type="Proteomes" id="UP000250235"/>
    </source>
</evidence>
<evidence type="ECO:0000313" key="1">
    <source>
        <dbReference type="EMBL" id="KZV58232.1"/>
    </source>
</evidence>
<dbReference type="AlphaFoldDB" id="A0A2Z7DFB9"/>
<evidence type="ECO:0008006" key="3">
    <source>
        <dbReference type="Google" id="ProtNLM"/>
    </source>
</evidence>
<proteinExistence type="predicted"/>
<dbReference type="Proteomes" id="UP000250235">
    <property type="component" value="Unassembled WGS sequence"/>
</dbReference>
<dbReference type="InterPro" id="IPR007750">
    <property type="entry name" value="DUF674"/>
</dbReference>